<name>A0ABD2C226_VESSQ</name>
<dbReference type="Proteomes" id="UP001607302">
    <property type="component" value="Unassembled WGS sequence"/>
</dbReference>
<sequence length="91" mass="10271">MTPEINFMQIGVGVWPIIDSNRRDRASGRIDHPAKNEFRKNQNETKGGLTFEVIKSAGTISGFTVCRDNKIWKLGRINLQRSAKSLVSKHC</sequence>
<comment type="caution">
    <text evidence="1">The sequence shown here is derived from an EMBL/GenBank/DDBJ whole genome shotgun (WGS) entry which is preliminary data.</text>
</comment>
<reference evidence="1 2" key="1">
    <citation type="journal article" date="2024" name="Ann. Entomol. Soc. Am.">
        <title>Genomic analyses of the southern and eastern yellowjacket wasps (Hymenoptera: Vespidae) reveal evolutionary signatures of social life.</title>
        <authorList>
            <person name="Catto M.A."/>
            <person name="Caine P.B."/>
            <person name="Orr S.E."/>
            <person name="Hunt B.G."/>
            <person name="Goodisman M.A.D."/>
        </authorList>
    </citation>
    <scope>NUCLEOTIDE SEQUENCE [LARGE SCALE GENOMIC DNA]</scope>
    <source>
        <strain evidence="1">233</strain>
        <tissue evidence="1">Head and thorax</tissue>
    </source>
</reference>
<protein>
    <submittedName>
        <fullName evidence="1">Uncharacterized protein</fullName>
    </submittedName>
</protein>
<evidence type="ECO:0000313" key="1">
    <source>
        <dbReference type="EMBL" id="KAL2739092.1"/>
    </source>
</evidence>
<proteinExistence type="predicted"/>
<evidence type="ECO:0000313" key="2">
    <source>
        <dbReference type="Proteomes" id="UP001607302"/>
    </source>
</evidence>
<gene>
    <name evidence="1" type="ORF">V1478_001658</name>
</gene>
<keyword evidence="2" id="KW-1185">Reference proteome</keyword>
<accession>A0ABD2C226</accession>
<dbReference type="AlphaFoldDB" id="A0ABD2C226"/>
<organism evidence="1 2">
    <name type="scientific">Vespula squamosa</name>
    <name type="common">Southern yellow jacket</name>
    <name type="synonym">Wasp</name>
    <dbReference type="NCBI Taxonomy" id="30214"/>
    <lineage>
        <taxon>Eukaryota</taxon>
        <taxon>Metazoa</taxon>
        <taxon>Ecdysozoa</taxon>
        <taxon>Arthropoda</taxon>
        <taxon>Hexapoda</taxon>
        <taxon>Insecta</taxon>
        <taxon>Pterygota</taxon>
        <taxon>Neoptera</taxon>
        <taxon>Endopterygota</taxon>
        <taxon>Hymenoptera</taxon>
        <taxon>Apocrita</taxon>
        <taxon>Aculeata</taxon>
        <taxon>Vespoidea</taxon>
        <taxon>Vespidae</taxon>
        <taxon>Vespinae</taxon>
        <taxon>Vespula</taxon>
    </lineage>
</organism>
<dbReference type="EMBL" id="JAUDFV010000025">
    <property type="protein sequence ID" value="KAL2739092.1"/>
    <property type="molecule type" value="Genomic_DNA"/>
</dbReference>